<feature type="domain" description="Cell envelope-related transcriptional attenuator" evidence="2">
    <location>
        <begin position="89"/>
        <end position="270"/>
    </location>
</feature>
<protein>
    <submittedName>
        <fullName evidence="4">Transcriptional regulator</fullName>
    </submittedName>
</protein>
<dbReference type="Pfam" id="PF03816">
    <property type="entry name" value="LytR_cpsA_psr"/>
    <property type="match status" value="1"/>
</dbReference>
<accession>A0A1X0XRL8</accession>
<dbReference type="STRING" id="1784.VC42_11080"/>
<evidence type="ECO:0000259" key="3">
    <source>
        <dbReference type="Pfam" id="PF13399"/>
    </source>
</evidence>
<dbReference type="RefSeq" id="WP_084953076.1">
    <property type="nucleotide sequence ID" value="NZ_MZZM01000030.1"/>
</dbReference>
<comment type="similarity">
    <text evidence="1">Belongs to the LytR/CpsA/Psr (LCP) family.</text>
</comment>
<dbReference type="Pfam" id="PF13399">
    <property type="entry name" value="LytR_C"/>
    <property type="match status" value="1"/>
</dbReference>
<keyword evidence="5" id="KW-1185">Reference proteome</keyword>
<evidence type="ECO:0000259" key="2">
    <source>
        <dbReference type="Pfam" id="PF03816"/>
    </source>
</evidence>
<dbReference type="AlphaFoldDB" id="A0A1X0XRL8"/>
<dbReference type="InterPro" id="IPR050922">
    <property type="entry name" value="LytR/CpsA/Psr_CW_biosynth"/>
</dbReference>
<dbReference type="NCBIfam" id="TIGR00350">
    <property type="entry name" value="lytR_cpsA_psr"/>
    <property type="match status" value="1"/>
</dbReference>
<dbReference type="PANTHER" id="PTHR33392:SF6">
    <property type="entry name" value="POLYISOPRENYL-TEICHOIC ACID--PEPTIDOGLYCAN TEICHOIC ACID TRANSFERASE TAGU"/>
    <property type="match status" value="1"/>
</dbReference>
<comment type="caution">
    <text evidence="4">The sequence shown here is derived from an EMBL/GenBank/DDBJ whole genome shotgun (WGS) entry which is preliminary data.</text>
</comment>
<sequence length="501" mass="52384">MRAVGRSALSLTAVLVLTLTGLGWAGYHTALDKIIVSHALPNRGHTSGQDDNILVIGLDSRLDQHGQPLSQAAYEALHAGDETSGGYNANVLIVVHIPADGGPLTAVSIPRDDYVALSGCPESTCEGKIKEAYGLAYRQSWNAQADAESSSSDATDLLAREQTAREAGRKAEINTVQDFLGITIDHFVEITLGAFFQIARVVQPITVCVNGDTSDSYSGASFHEGVQQLTAAQAMAFVRQRRDENDGSFTDFDRTRRQQAFVVALVSAMRRGGALSNLSTLTTLLRMARDNVAVDAGLDLADFANRAGELAARPLTFYTLPISRFDEDADGAAINVVDSATIRRIVADRFSSAASPAPTPAVAATSTPVTLDVVNATSRDGLAMAVENGLNSKGFIRGDVSTAATPQPDTTVAYGAGAFEGAKTLADQLHVPAVADNAVAPHTVRLTLGTQFPADDYLTATDTAVDGNAQVTTVAATATGAHAPAPTDLSQMSAGNTPCVK</sequence>
<dbReference type="Gene3D" id="3.30.70.2390">
    <property type="match status" value="1"/>
</dbReference>
<gene>
    <name evidence="4" type="ORF">B5M45_24695</name>
</gene>
<reference evidence="4 5" key="1">
    <citation type="submission" date="2017-03" db="EMBL/GenBank/DDBJ databases">
        <title>Genomic insights into Mycobacterium simiae human colonization.</title>
        <authorList>
            <person name="Steffani J.L."/>
            <person name="Brunck M.E."/>
            <person name="Cruz E."/>
            <person name="Montiel R."/>
            <person name="Barona F."/>
        </authorList>
    </citation>
    <scope>NUCLEOTIDE SEQUENCE [LARGE SCALE GENOMIC DNA]</scope>
    <source>
        <strain evidence="4 5">MsiGto</strain>
    </source>
</reference>
<dbReference type="InterPro" id="IPR027381">
    <property type="entry name" value="LytR/CpsA/Psr_C"/>
</dbReference>
<proteinExistence type="inferred from homology"/>
<evidence type="ECO:0000313" key="4">
    <source>
        <dbReference type="EMBL" id="ORJ55563.1"/>
    </source>
</evidence>
<dbReference type="Proteomes" id="UP000193040">
    <property type="component" value="Unassembled WGS sequence"/>
</dbReference>
<evidence type="ECO:0000256" key="1">
    <source>
        <dbReference type="ARBA" id="ARBA00006068"/>
    </source>
</evidence>
<organism evidence="4 5">
    <name type="scientific">Mycobacterium simiae</name>
    <name type="common">Mycobacterium habana</name>
    <dbReference type="NCBI Taxonomy" id="1784"/>
    <lineage>
        <taxon>Bacteria</taxon>
        <taxon>Bacillati</taxon>
        <taxon>Actinomycetota</taxon>
        <taxon>Actinomycetes</taxon>
        <taxon>Mycobacteriales</taxon>
        <taxon>Mycobacteriaceae</taxon>
        <taxon>Mycobacterium</taxon>
        <taxon>Mycobacterium simiae complex</taxon>
    </lineage>
</organism>
<dbReference type="PANTHER" id="PTHR33392">
    <property type="entry name" value="POLYISOPRENYL-TEICHOIC ACID--PEPTIDOGLYCAN TEICHOIC ACID TRANSFERASE TAGU"/>
    <property type="match status" value="1"/>
</dbReference>
<dbReference type="InterPro" id="IPR004474">
    <property type="entry name" value="LytR_CpsA_psr"/>
</dbReference>
<name>A0A1X0XRL8_MYCSI</name>
<feature type="domain" description="LytR/CpsA/Psr regulator C-terminal" evidence="3">
    <location>
        <begin position="369"/>
        <end position="452"/>
    </location>
</feature>
<dbReference type="EMBL" id="MZZM01000030">
    <property type="protein sequence ID" value="ORJ55563.1"/>
    <property type="molecule type" value="Genomic_DNA"/>
</dbReference>
<evidence type="ECO:0000313" key="5">
    <source>
        <dbReference type="Proteomes" id="UP000193040"/>
    </source>
</evidence>
<dbReference type="Gene3D" id="3.40.630.190">
    <property type="entry name" value="LCP protein"/>
    <property type="match status" value="1"/>
</dbReference>